<evidence type="ECO:0000313" key="1">
    <source>
        <dbReference type="Proteomes" id="UP000694941"/>
    </source>
</evidence>
<sequence length="102" mass="11905">MTLRQGHVATKVRFFHSDSSIPRLAMIGTLPTVRDLTLAYWVKLYQFDEYSNSIFSYAHPNEDNELYTWIQLKDKIPHVGIHIHSGEGHYVNIPCLEFDLKK</sequence>
<protein>
    <submittedName>
        <fullName evidence="2">Limulin-like</fullName>
    </submittedName>
</protein>
<keyword evidence="1" id="KW-1185">Reference proteome</keyword>
<dbReference type="RefSeq" id="XP_013773105.1">
    <property type="nucleotide sequence ID" value="XM_013917651.1"/>
</dbReference>
<proteinExistence type="predicted"/>
<reference evidence="2" key="1">
    <citation type="submission" date="2025-08" db="UniProtKB">
        <authorList>
            <consortium name="RefSeq"/>
        </authorList>
    </citation>
    <scope>IDENTIFICATION</scope>
    <source>
        <tissue evidence="2">Muscle</tissue>
    </source>
</reference>
<evidence type="ECO:0000313" key="2">
    <source>
        <dbReference type="RefSeq" id="XP_013773105.1"/>
    </source>
</evidence>
<dbReference type="GeneID" id="106458182"/>
<dbReference type="Gene3D" id="2.60.120.200">
    <property type="match status" value="1"/>
</dbReference>
<organism evidence="1 2">
    <name type="scientific">Limulus polyphemus</name>
    <name type="common">Atlantic horseshoe crab</name>
    <dbReference type="NCBI Taxonomy" id="6850"/>
    <lineage>
        <taxon>Eukaryota</taxon>
        <taxon>Metazoa</taxon>
        <taxon>Ecdysozoa</taxon>
        <taxon>Arthropoda</taxon>
        <taxon>Chelicerata</taxon>
        <taxon>Merostomata</taxon>
        <taxon>Xiphosura</taxon>
        <taxon>Limulidae</taxon>
        <taxon>Limulus</taxon>
    </lineage>
</organism>
<accession>A0ABM1B1W3</accession>
<gene>
    <name evidence="2" type="primary">LOC106458182</name>
</gene>
<dbReference type="Proteomes" id="UP000694941">
    <property type="component" value="Unplaced"/>
</dbReference>
<name>A0ABM1B1W3_LIMPO</name>